<keyword evidence="2" id="KW-1185">Reference proteome</keyword>
<keyword evidence="1" id="KW-0614">Plasmid</keyword>
<evidence type="ECO:0000313" key="1">
    <source>
        <dbReference type="EMBL" id="QBR04122.1"/>
    </source>
</evidence>
<name>A0A4P7DBE2_9BURK</name>
<dbReference type="AlphaFoldDB" id="A0A4P7DBE2"/>
<sequence length="86" mass="9549">MLKIERFANGGILLGVIGDLRADNVNVLTSLLADEPADRVIALDLKSLVQVDTEAVRFLRRCEAQGIVLRNCPAYVRTWISSLEPR</sequence>
<dbReference type="RefSeq" id="WP_134760200.1">
    <property type="nucleotide sequence ID" value="NZ_CP038152.1"/>
</dbReference>
<gene>
    <name evidence="1" type="ORF">E1956_44040</name>
</gene>
<dbReference type="EMBL" id="CP038152">
    <property type="protein sequence ID" value="QBR04122.1"/>
    <property type="molecule type" value="Genomic_DNA"/>
</dbReference>
<dbReference type="OrthoDB" id="121077at2"/>
<dbReference type="GeneID" id="39650124"/>
<dbReference type="Proteomes" id="UP000295727">
    <property type="component" value="Plasmid unnamed1"/>
</dbReference>
<evidence type="ECO:0008006" key="3">
    <source>
        <dbReference type="Google" id="ProtNLM"/>
    </source>
</evidence>
<organism evidence="1 2">
    <name type="scientific">Paraburkholderia pallida</name>
    <dbReference type="NCBI Taxonomy" id="2547399"/>
    <lineage>
        <taxon>Bacteria</taxon>
        <taxon>Pseudomonadati</taxon>
        <taxon>Pseudomonadota</taxon>
        <taxon>Betaproteobacteria</taxon>
        <taxon>Burkholderiales</taxon>
        <taxon>Burkholderiaceae</taxon>
        <taxon>Paraburkholderia</taxon>
    </lineage>
</organism>
<reference evidence="1 2" key="1">
    <citation type="submission" date="2019-03" db="EMBL/GenBank/DDBJ databases">
        <title>Paraburkholderia sp. 7MH5, isolated from subtropical forest soil.</title>
        <authorList>
            <person name="Gao Z.-H."/>
            <person name="Qiu L.-H."/>
        </authorList>
    </citation>
    <scope>NUCLEOTIDE SEQUENCE [LARGE SCALE GENOMIC DNA]</scope>
    <source>
        <strain evidence="1 2">7MH5</strain>
        <plasmid evidence="1 2">unnamed1</plasmid>
    </source>
</reference>
<dbReference type="KEGG" id="ppai:E1956_44040"/>
<evidence type="ECO:0000313" key="2">
    <source>
        <dbReference type="Proteomes" id="UP000295727"/>
    </source>
</evidence>
<proteinExistence type="predicted"/>
<protein>
    <recommendedName>
        <fullName evidence="3">STAS domain-containing protein</fullName>
    </recommendedName>
</protein>
<geneLocation type="plasmid" evidence="1 2">
    <name>unnamed1</name>
</geneLocation>
<accession>A0A4P7DBE2</accession>